<dbReference type="Pfam" id="PF00583">
    <property type="entry name" value="Acetyltransf_1"/>
    <property type="match status" value="1"/>
</dbReference>
<dbReference type="OrthoDB" id="2858212at2"/>
<name>W7YWG9_9BACL</name>
<accession>W7YWG9</accession>
<gene>
    <name evidence="2" type="ORF">JCM16418_646</name>
</gene>
<dbReference type="Proteomes" id="UP000019364">
    <property type="component" value="Unassembled WGS sequence"/>
</dbReference>
<dbReference type="eggNOG" id="ENOG5033X5Q">
    <property type="taxonomic scope" value="Bacteria"/>
</dbReference>
<dbReference type="CDD" id="cd04301">
    <property type="entry name" value="NAT_SF"/>
    <property type="match status" value="1"/>
</dbReference>
<dbReference type="InterPro" id="IPR016181">
    <property type="entry name" value="Acyl_CoA_acyltransferase"/>
</dbReference>
<proteinExistence type="predicted"/>
<dbReference type="EMBL" id="BAVZ01000001">
    <property type="protein sequence ID" value="GAF06674.1"/>
    <property type="molecule type" value="Genomic_DNA"/>
</dbReference>
<dbReference type="STRING" id="1236976.JCM16418_646"/>
<evidence type="ECO:0000313" key="3">
    <source>
        <dbReference type="Proteomes" id="UP000019364"/>
    </source>
</evidence>
<reference evidence="2 3" key="1">
    <citation type="journal article" date="2014" name="Genome Announc.">
        <title>Draft Genome Sequence of Paenibacillus pini JCM 16418T, Isolated from the Rhizosphere of Pine Tree.</title>
        <authorList>
            <person name="Yuki M."/>
            <person name="Oshima K."/>
            <person name="Suda W."/>
            <person name="Oshida Y."/>
            <person name="Kitamura K."/>
            <person name="Iida Y."/>
            <person name="Hattori M."/>
            <person name="Ohkuma M."/>
        </authorList>
    </citation>
    <scope>NUCLEOTIDE SEQUENCE [LARGE SCALE GENOMIC DNA]</scope>
    <source>
        <strain evidence="2 3">JCM 16418</strain>
    </source>
</reference>
<sequence>MEQGSKHTWSLNRRHSEFIDPYKLERAELQEWLPYCEVYYLSQGNSSIVMHSTEPYWLKRNEEVVGGVMMSPNRMHTLFLIPPLQNTVSMIRMLIPVLLQWSDSSKSIYVYNIFPQQVDCFVQAGFRPEEYRCRWMQRPTQMLEIEEQNHVDFEMMSPIFIIEQGNCQLRQHREIAHFLYKSYLGSYDVMSTARQAFQEYVDWVLTIASHRNENLRKASSLIYDRHSHALIGVCLITLVEGIPHVSALAVLPTYRQKGIGTLMLKRALGLLEPHYPRLHMYVTQGNCTETLAYNLGFMPGPLEIYRMKLIIDEK</sequence>
<dbReference type="SUPFAM" id="SSF55729">
    <property type="entry name" value="Acyl-CoA N-acyltransferases (Nat)"/>
    <property type="match status" value="1"/>
</dbReference>
<protein>
    <recommendedName>
        <fullName evidence="1">N-acetyltransferase domain-containing protein</fullName>
    </recommendedName>
</protein>
<dbReference type="Gene3D" id="3.40.630.30">
    <property type="match status" value="1"/>
</dbReference>
<organism evidence="2 3">
    <name type="scientific">Paenibacillus pini JCM 16418</name>
    <dbReference type="NCBI Taxonomy" id="1236976"/>
    <lineage>
        <taxon>Bacteria</taxon>
        <taxon>Bacillati</taxon>
        <taxon>Bacillota</taxon>
        <taxon>Bacilli</taxon>
        <taxon>Bacillales</taxon>
        <taxon>Paenibacillaceae</taxon>
        <taxon>Paenibacillus</taxon>
    </lineage>
</organism>
<dbReference type="PROSITE" id="PS51186">
    <property type="entry name" value="GNAT"/>
    <property type="match status" value="1"/>
</dbReference>
<evidence type="ECO:0000259" key="1">
    <source>
        <dbReference type="PROSITE" id="PS51186"/>
    </source>
</evidence>
<comment type="caution">
    <text evidence="2">The sequence shown here is derived from an EMBL/GenBank/DDBJ whole genome shotgun (WGS) entry which is preliminary data.</text>
</comment>
<dbReference type="InterPro" id="IPR000182">
    <property type="entry name" value="GNAT_dom"/>
</dbReference>
<feature type="domain" description="N-acetyltransferase" evidence="1">
    <location>
        <begin position="167"/>
        <end position="314"/>
    </location>
</feature>
<evidence type="ECO:0000313" key="2">
    <source>
        <dbReference type="EMBL" id="GAF06674.1"/>
    </source>
</evidence>
<dbReference type="GO" id="GO:0016747">
    <property type="term" value="F:acyltransferase activity, transferring groups other than amino-acyl groups"/>
    <property type="evidence" value="ECO:0007669"/>
    <property type="project" value="InterPro"/>
</dbReference>
<dbReference type="AlphaFoldDB" id="W7YWG9"/>
<dbReference type="RefSeq" id="WP_036645896.1">
    <property type="nucleotide sequence ID" value="NZ_BAVZ01000001.1"/>
</dbReference>
<keyword evidence="3" id="KW-1185">Reference proteome</keyword>